<gene>
    <name evidence="2" type="ORF">LGLO00237_LOCUS29468</name>
</gene>
<feature type="region of interest" description="Disordered" evidence="1">
    <location>
        <begin position="162"/>
        <end position="220"/>
    </location>
</feature>
<protein>
    <submittedName>
        <fullName evidence="2">Uncharacterized protein</fullName>
    </submittedName>
</protein>
<evidence type="ECO:0000313" key="2">
    <source>
        <dbReference type="EMBL" id="CAE0677687.1"/>
    </source>
</evidence>
<name>A0A7S4DXL7_9EUKA</name>
<organism evidence="2">
    <name type="scientific">Lotharella globosa</name>
    <dbReference type="NCBI Taxonomy" id="91324"/>
    <lineage>
        <taxon>Eukaryota</taxon>
        <taxon>Sar</taxon>
        <taxon>Rhizaria</taxon>
        <taxon>Cercozoa</taxon>
        <taxon>Chlorarachniophyceae</taxon>
        <taxon>Lotharella</taxon>
    </lineage>
</organism>
<sequence>MDHWEEYSAEILHRNDGNLNPPMGTRTDFSHVGEVVFSSTTTSHFFEGYVAEDGMYQPPILFEETRQCHYSVTMSMQLSFPIPEPVEARCGPLLIERGGDSKLRTGICSRNFGTSGPQMPSAASPYEIDRRGNEAFQRELHSAPRSLQSNRIALRKLRKKFRSKKVKRNRRMEHSSSACGASNPLGGRKSRMVRTSRGQPTTKKCRSKAHPPPVRDETEEGEIVYPPRGLRVDGLPSLRLTGPNERKIPRPVLRSLCTQTCEEMSKIRRNPPAKGQGRSGECGTHVRSLLSPRNDATERESSQACEGWARQGMVLPS</sequence>
<proteinExistence type="predicted"/>
<dbReference type="AlphaFoldDB" id="A0A7S4DXL7"/>
<feature type="compositionally biased region" description="Basic residues" evidence="1">
    <location>
        <begin position="162"/>
        <end position="171"/>
    </location>
</feature>
<evidence type="ECO:0000256" key="1">
    <source>
        <dbReference type="SAM" id="MobiDB-lite"/>
    </source>
</evidence>
<reference evidence="2" key="1">
    <citation type="submission" date="2021-01" db="EMBL/GenBank/DDBJ databases">
        <authorList>
            <person name="Corre E."/>
            <person name="Pelletier E."/>
            <person name="Niang G."/>
            <person name="Scheremetjew M."/>
            <person name="Finn R."/>
            <person name="Kale V."/>
            <person name="Holt S."/>
            <person name="Cochrane G."/>
            <person name="Meng A."/>
            <person name="Brown T."/>
            <person name="Cohen L."/>
        </authorList>
    </citation>
    <scope>NUCLEOTIDE SEQUENCE</scope>
    <source>
        <strain evidence="2">CCCM811</strain>
    </source>
</reference>
<dbReference type="EMBL" id="HBIV01041891">
    <property type="protein sequence ID" value="CAE0677687.1"/>
    <property type="molecule type" value="Transcribed_RNA"/>
</dbReference>
<accession>A0A7S4DXL7</accession>
<feature type="region of interest" description="Disordered" evidence="1">
    <location>
        <begin position="267"/>
        <end position="317"/>
    </location>
</feature>